<evidence type="ECO:0000313" key="1">
    <source>
        <dbReference type="EMBL" id="EJD75783.1"/>
    </source>
</evidence>
<reference evidence="1" key="1">
    <citation type="submission" date="2012-04" db="EMBL/GenBank/DDBJ databases">
        <title>The Genome Sequence of Loa loa.</title>
        <authorList>
            <consortium name="The Broad Institute Genome Sequencing Platform"/>
            <consortium name="Broad Institute Genome Sequencing Center for Infectious Disease"/>
            <person name="Nutman T.B."/>
            <person name="Fink D.L."/>
            <person name="Russ C."/>
            <person name="Young S."/>
            <person name="Zeng Q."/>
            <person name="Gargeya S."/>
            <person name="Alvarado L."/>
            <person name="Berlin A."/>
            <person name="Chapman S.B."/>
            <person name="Chen Z."/>
            <person name="Freedman E."/>
            <person name="Gellesch M."/>
            <person name="Goldberg J."/>
            <person name="Griggs A."/>
            <person name="Gujja S."/>
            <person name="Heilman E.R."/>
            <person name="Heiman D."/>
            <person name="Howarth C."/>
            <person name="Mehta T."/>
            <person name="Neiman D."/>
            <person name="Pearson M."/>
            <person name="Roberts A."/>
            <person name="Saif S."/>
            <person name="Shea T."/>
            <person name="Shenoy N."/>
            <person name="Sisk P."/>
            <person name="Stolte C."/>
            <person name="Sykes S."/>
            <person name="White J."/>
            <person name="Yandava C."/>
            <person name="Haas B."/>
            <person name="Henn M.R."/>
            <person name="Nusbaum C."/>
            <person name="Birren B."/>
        </authorList>
    </citation>
    <scope>NUCLEOTIDE SEQUENCE [LARGE SCALE GENOMIC DNA]</scope>
</reference>
<sequence>MRTRFDGELVERYRKVEQQLEIILQPEKSTQQNESKQDIRCVPVPAGTVGSMLNDHGRGEEVPV</sequence>
<dbReference type="CTD" id="31251582"/>
<dbReference type="KEGG" id="loa:LOAG_17146"/>
<protein>
    <submittedName>
        <fullName evidence="1">Uncharacterized protein</fullName>
    </submittedName>
</protein>
<dbReference type="InParanoid" id="A0A1S0UJS3"/>
<dbReference type="AlphaFoldDB" id="A0A1S0UJS3"/>
<dbReference type="EMBL" id="JH712109">
    <property type="protein sequence ID" value="EJD75783.1"/>
    <property type="molecule type" value="Genomic_DNA"/>
</dbReference>
<organism evidence="1">
    <name type="scientific">Loa loa</name>
    <name type="common">Eye worm</name>
    <name type="synonym">Filaria loa</name>
    <dbReference type="NCBI Taxonomy" id="7209"/>
    <lineage>
        <taxon>Eukaryota</taxon>
        <taxon>Metazoa</taxon>
        <taxon>Ecdysozoa</taxon>
        <taxon>Nematoda</taxon>
        <taxon>Chromadorea</taxon>
        <taxon>Rhabditida</taxon>
        <taxon>Spirurina</taxon>
        <taxon>Spiruromorpha</taxon>
        <taxon>Filarioidea</taxon>
        <taxon>Onchocercidae</taxon>
        <taxon>Loa</taxon>
    </lineage>
</organism>
<dbReference type="RefSeq" id="XP_020306623.1">
    <property type="nucleotide sequence ID" value="XM_020449805.1"/>
</dbReference>
<name>A0A1S0UJS3_LOALO</name>
<accession>A0A1S0UJS3</accession>
<gene>
    <name evidence="1" type="ORF">LOAG_17146</name>
</gene>
<proteinExistence type="predicted"/>
<dbReference type="GeneID" id="31251582"/>